<proteinExistence type="inferred from homology"/>
<keyword evidence="5" id="KW-1185">Reference proteome</keyword>
<keyword evidence="2" id="KW-0813">Transport</keyword>
<dbReference type="InterPro" id="IPR016024">
    <property type="entry name" value="ARM-type_fold"/>
</dbReference>
<organism evidence="4 5">
    <name type="scientific">Tritrichomonas foetus</name>
    <dbReference type="NCBI Taxonomy" id="1144522"/>
    <lineage>
        <taxon>Eukaryota</taxon>
        <taxon>Metamonada</taxon>
        <taxon>Parabasalia</taxon>
        <taxon>Tritrichomonadida</taxon>
        <taxon>Tritrichomonadidae</taxon>
        <taxon>Tritrichomonas</taxon>
    </lineage>
</organism>
<dbReference type="Proteomes" id="UP000179807">
    <property type="component" value="Unassembled WGS sequence"/>
</dbReference>
<evidence type="ECO:0000256" key="3">
    <source>
        <dbReference type="ARBA" id="ARBA00022927"/>
    </source>
</evidence>
<dbReference type="AlphaFoldDB" id="A0A1J4JUD2"/>
<dbReference type="GO" id="GO:0015031">
    <property type="term" value="P:protein transport"/>
    <property type="evidence" value="ECO:0007669"/>
    <property type="project" value="UniProtKB-KW"/>
</dbReference>
<evidence type="ECO:0000313" key="4">
    <source>
        <dbReference type="EMBL" id="OHT02759.1"/>
    </source>
</evidence>
<evidence type="ECO:0000313" key="5">
    <source>
        <dbReference type="Proteomes" id="UP000179807"/>
    </source>
</evidence>
<keyword evidence="3" id="KW-0653">Protein transport</keyword>
<evidence type="ECO:0000256" key="2">
    <source>
        <dbReference type="ARBA" id="ARBA00022448"/>
    </source>
</evidence>
<sequence>MAMTLSLPLSMMTVNDDEDFTITRDELDMSSYQAKLQHQRDENSLYLRRLTVPGIKIPTCKTSLHSNDISSNFINKEQVISNLISCDSESVLSLQGFPKLCSKYLTQAAASEEFINALVESISDSEKFNRLNNEAKALLFGILASVFPYCNEQTIERIVDDVSFMISDILSNNEDFSLYSIALNIATVFSQESEYARDSLTCLGIHMQIIEIASKHISEEITELCLITVFSIYRNDGPMNSYTITEAIDPLYDILSKSSQNNVLTILNTFSEMTNKLPEIIPVFFTRGLYQYALQSLGNPIMTKVSLNLIGNMCISRPSFMETLIKEGLFEKIMNVIQSNKEVADAFWVISNLIESIPHLMEPLISCEFINFSLNIADQAPFNTKREIAYFISTYILFMEPKKLTEIINEKLICLISEMLESGISNIILRSIDAFYKLITIANTTGQFPFLLSLLVDCDVKSQLEENMEQFTDERIPEKANCLIWQIEQLSHECL</sequence>
<dbReference type="Gene3D" id="1.25.10.10">
    <property type="entry name" value="Leucine-rich Repeat Variant"/>
    <property type="match status" value="1"/>
</dbReference>
<gene>
    <name evidence="4" type="ORF">TRFO_30004</name>
</gene>
<dbReference type="PANTHER" id="PTHR23316">
    <property type="entry name" value="IMPORTIN ALPHA"/>
    <property type="match status" value="1"/>
</dbReference>
<protein>
    <submittedName>
        <fullName evidence="4">Uncharacterized protein</fullName>
    </submittedName>
</protein>
<name>A0A1J4JUD2_9EUKA</name>
<accession>A0A1J4JUD2</accession>
<dbReference type="InterPro" id="IPR011989">
    <property type="entry name" value="ARM-like"/>
</dbReference>
<evidence type="ECO:0000256" key="1">
    <source>
        <dbReference type="ARBA" id="ARBA00010394"/>
    </source>
</evidence>
<dbReference type="VEuPathDB" id="TrichDB:TRFO_30004"/>
<reference evidence="4" key="1">
    <citation type="submission" date="2016-10" db="EMBL/GenBank/DDBJ databases">
        <authorList>
            <person name="Benchimol M."/>
            <person name="Almeida L.G."/>
            <person name="Vasconcelos A.T."/>
            <person name="Perreira-Neves A."/>
            <person name="Rosa I.A."/>
            <person name="Tasca T."/>
            <person name="Bogo M.R."/>
            <person name="de Souza W."/>
        </authorList>
    </citation>
    <scope>NUCLEOTIDE SEQUENCE [LARGE SCALE GENOMIC DNA]</scope>
    <source>
        <strain evidence="4">K</strain>
    </source>
</reference>
<dbReference type="EMBL" id="MLAK01000853">
    <property type="protein sequence ID" value="OHT02759.1"/>
    <property type="molecule type" value="Genomic_DNA"/>
</dbReference>
<dbReference type="RefSeq" id="XP_068355895.1">
    <property type="nucleotide sequence ID" value="XM_068507103.1"/>
</dbReference>
<comment type="similarity">
    <text evidence="1">Belongs to the importin alpha family.</text>
</comment>
<dbReference type="GeneID" id="94841807"/>
<dbReference type="SUPFAM" id="SSF48371">
    <property type="entry name" value="ARM repeat"/>
    <property type="match status" value="1"/>
</dbReference>
<comment type="caution">
    <text evidence="4">The sequence shown here is derived from an EMBL/GenBank/DDBJ whole genome shotgun (WGS) entry which is preliminary data.</text>
</comment>